<gene>
    <name evidence="2" type="ORF">RXV79_27320</name>
</gene>
<dbReference type="EMBL" id="CP136337">
    <property type="protein sequence ID" value="WOB11151.1"/>
    <property type="molecule type" value="Genomic_DNA"/>
</dbReference>
<name>A0ABZ0D2X1_9BURK</name>
<reference evidence="2 3" key="1">
    <citation type="submission" date="2023-10" db="EMBL/GenBank/DDBJ databases">
        <title>Bacteria for the degradation of biodegradable plastic PBAT(Polybutylene adipate terephthalate).</title>
        <authorList>
            <person name="Weon H.-Y."/>
            <person name="Yeon J."/>
        </authorList>
    </citation>
    <scope>NUCLEOTIDE SEQUENCE [LARGE SCALE GENOMIC DNA]</scope>
    <source>
        <strain evidence="2 3">SBD 7-3</strain>
        <plasmid evidence="2 3">unnamed1</plasmid>
    </source>
</reference>
<dbReference type="SMART" id="SM00778">
    <property type="entry name" value="Prim_Zn_Ribbon"/>
    <property type="match status" value="1"/>
</dbReference>
<proteinExistence type="predicted"/>
<accession>A0ABZ0D2X1</accession>
<dbReference type="Pfam" id="PF08273">
    <property type="entry name" value="Zn_Ribbon_Prim"/>
    <property type="match status" value="1"/>
</dbReference>
<dbReference type="SUPFAM" id="SSF57783">
    <property type="entry name" value="Zinc beta-ribbon"/>
    <property type="match status" value="1"/>
</dbReference>
<keyword evidence="2" id="KW-0614">Plasmid</keyword>
<feature type="domain" description="DNA primase/helicase Gp4 N-terminal Bacteriophage T7-like" evidence="1">
    <location>
        <begin position="36"/>
        <end position="74"/>
    </location>
</feature>
<dbReference type="InterPro" id="IPR006171">
    <property type="entry name" value="TOPRIM_dom"/>
</dbReference>
<geneLocation type="plasmid" evidence="2 3">
    <name>unnamed1</name>
</geneLocation>
<keyword evidence="3" id="KW-1185">Reference proteome</keyword>
<sequence length="339" mass="37183">MNHIQDQRVEQIKARAHGHWTQLLASLGVDEKILSGKNMPCPIDGCGGTDRFSYTDKYGNGDYHCRHCRPGGGLKLAKAVLGIPFPELLDRLEARLGNVHTLPKPTTGGAPSAENMKKLCQKIWDEAKPVTAGDDVDRYLRNRGIQLERFPKSLRCHPALGYYEKKVGDLRSKKVAEFPAMLACVQGSDGHAVTLHRTYLKDGQKAKGSDSKKVLSSGINGASIRLGEASERLAVTEGIETGLAVLLKTGTPVWAGISCGNMEKLWIPDSVKELVIYGDNDADSEFDGQASAYALARRARHDAHKKGRHLSVKVFVPRVDGMDWADVLFTRLMKEQKAA</sequence>
<dbReference type="InterPro" id="IPR013237">
    <property type="entry name" value="Phage_T7_Gp4_N"/>
</dbReference>
<evidence type="ECO:0000313" key="3">
    <source>
        <dbReference type="Proteomes" id="UP001303946"/>
    </source>
</evidence>
<dbReference type="Proteomes" id="UP001303946">
    <property type="component" value="Plasmid unnamed1"/>
</dbReference>
<dbReference type="InterPro" id="IPR055570">
    <property type="entry name" value="DUF7146"/>
</dbReference>
<dbReference type="RefSeq" id="WP_316704310.1">
    <property type="nucleotide sequence ID" value="NZ_CP136337.1"/>
</dbReference>
<dbReference type="Pfam" id="PF23639">
    <property type="entry name" value="DUF7146"/>
    <property type="match status" value="1"/>
</dbReference>
<dbReference type="Pfam" id="PF13362">
    <property type="entry name" value="Toprim_3"/>
    <property type="match status" value="1"/>
</dbReference>
<evidence type="ECO:0000259" key="1">
    <source>
        <dbReference type="SMART" id="SM00778"/>
    </source>
</evidence>
<organism evidence="2 3">
    <name type="scientific">Piscinibacter gummiphilus</name>
    <dbReference type="NCBI Taxonomy" id="946333"/>
    <lineage>
        <taxon>Bacteria</taxon>
        <taxon>Pseudomonadati</taxon>
        <taxon>Pseudomonadota</taxon>
        <taxon>Betaproteobacteria</taxon>
        <taxon>Burkholderiales</taxon>
        <taxon>Sphaerotilaceae</taxon>
        <taxon>Piscinibacter</taxon>
    </lineage>
</organism>
<evidence type="ECO:0000313" key="2">
    <source>
        <dbReference type="EMBL" id="WOB11151.1"/>
    </source>
</evidence>
<protein>
    <submittedName>
        <fullName evidence="2">Toprim domain-containing protein</fullName>
    </submittedName>
</protein>